<gene>
    <name evidence="1" type="ORF">JOE58_001264</name>
</gene>
<accession>A0ABS2RTD7</accession>
<evidence type="ECO:0000313" key="2">
    <source>
        <dbReference type="Proteomes" id="UP000746584"/>
    </source>
</evidence>
<comment type="caution">
    <text evidence="1">The sequence shown here is derived from an EMBL/GenBank/DDBJ whole genome shotgun (WGS) entry which is preliminary data.</text>
</comment>
<reference evidence="1 2" key="1">
    <citation type="submission" date="2021-01" db="EMBL/GenBank/DDBJ databases">
        <title>Sequencing the genomes of 1000 actinobacteria strains.</title>
        <authorList>
            <person name="Klenk H.-P."/>
        </authorList>
    </citation>
    <scope>NUCLEOTIDE SEQUENCE [LARGE SCALE GENOMIC DNA]</scope>
    <source>
        <strain evidence="1 2">DSM 20542</strain>
    </source>
</reference>
<protein>
    <submittedName>
        <fullName evidence="1">Uncharacterized protein</fullName>
    </submittedName>
</protein>
<keyword evidence="2" id="KW-1185">Reference proteome</keyword>
<evidence type="ECO:0000313" key="1">
    <source>
        <dbReference type="EMBL" id="MBM7802013.1"/>
    </source>
</evidence>
<dbReference type="Proteomes" id="UP000746584">
    <property type="component" value="Unassembled WGS sequence"/>
</dbReference>
<name>A0ABS2RTD7_9MICO</name>
<organism evidence="1 2">
    <name type="scientific">Curtobacterium luteum</name>
    <dbReference type="NCBI Taxonomy" id="33881"/>
    <lineage>
        <taxon>Bacteria</taxon>
        <taxon>Bacillati</taxon>
        <taxon>Actinomycetota</taxon>
        <taxon>Actinomycetes</taxon>
        <taxon>Micrococcales</taxon>
        <taxon>Microbacteriaceae</taxon>
        <taxon>Curtobacterium</taxon>
    </lineage>
</organism>
<dbReference type="EMBL" id="JAFBCG010000001">
    <property type="protein sequence ID" value="MBM7802013.1"/>
    <property type="molecule type" value="Genomic_DNA"/>
</dbReference>
<proteinExistence type="predicted"/>
<sequence>MISFQEDAIPICGFSQSSSPMPTARSIPREVVASIPSVTTRLRGFTSMSGMG</sequence>